<dbReference type="InterPro" id="IPR046525">
    <property type="entry name" value="DUF6702"/>
</dbReference>
<evidence type="ECO:0000256" key="1">
    <source>
        <dbReference type="SAM" id="SignalP"/>
    </source>
</evidence>
<feature type="chain" id="PRO_5038029608" evidence="1">
    <location>
        <begin position="26"/>
        <end position="169"/>
    </location>
</feature>
<name>A0A967AG54_9FLAO</name>
<reference evidence="2" key="1">
    <citation type="submission" date="2020-03" db="EMBL/GenBank/DDBJ databases">
        <title>Psychroflexus Maritimus sp. nov., isolate from marine sediment.</title>
        <authorList>
            <person name="Zhong Y.-L."/>
        </authorList>
    </citation>
    <scope>NUCLEOTIDE SEQUENCE</scope>
    <source>
        <strain evidence="2">C1</strain>
    </source>
</reference>
<protein>
    <submittedName>
        <fullName evidence="2">Peptidase E</fullName>
    </submittedName>
</protein>
<dbReference type="EMBL" id="JAANAS010000046">
    <property type="protein sequence ID" value="NGZ89896.1"/>
    <property type="molecule type" value="Genomic_DNA"/>
</dbReference>
<gene>
    <name evidence="2" type="ORF">G7034_06475</name>
</gene>
<keyword evidence="1" id="KW-0732">Signal</keyword>
<dbReference type="AlphaFoldDB" id="A0A967AG54"/>
<feature type="signal peptide" evidence="1">
    <location>
        <begin position="1"/>
        <end position="25"/>
    </location>
</feature>
<sequence length="169" mass="19765">MFKSFKKTIAFLPFLLMLLAFQSHKFYVSVTNLEYREDQKSIQIISKVFVDDFEDILELRYAEEVTLSPESETKNANLLIEKYVKTKLKVEVNGQSLPLNFIGKKYKHDQIHLFIEITQVDDFNRVEVTNLILTDLFDDQKNLIHFKKDGKTKSAVIIKSDPKALLKFN</sequence>
<dbReference type="Pfam" id="PF20420">
    <property type="entry name" value="DUF6702"/>
    <property type="match status" value="1"/>
</dbReference>
<evidence type="ECO:0000313" key="2">
    <source>
        <dbReference type="EMBL" id="NGZ89896.1"/>
    </source>
</evidence>
<dbReference type="Proteomes" id="UP000643701">
    <property type="component" value="Unassembled WGS sequence"/>
</dbReference>
<comment type="caution">
    <text evidence="2">The sequence shown here is derived from an EMBL/GenBank/DDBJ whole genome shotgun (WGS) entry which is preliminary data.</text>
</comment>
<proteinExistence type="predicted"/>
<keyword evidence="3" id="KW-1185">Reference proteome</keyword>
<organism evidence="2 3">
    <name type="scientific">Psychroflexus maritimus</name>
    <dbReference type="NCBI Taxonomy" id="2714865"/>
    <lineage>
        <taxon>Bacteria</taxon>
        <taxon>Pseudomonadati</taxon>
        <taxon>Bacteroidota</taxon>
        <taxon>Flavobacteriia</taxon>
        <taxon>Flavobacteriales</taxon>
        <taxon>Flavobacteriaceae</taxon>
        <taxon>Psychroflexus</taxon>
    </lineage>
</organism>
<evidence type="ECO:0000313" key="3">
    <source>
        <dbReference type="Proteomes" id="UP000643701"/>
    </source>
</evidence>
<accession>A0A967AG54</accession>